<evidence type="ECO:0000256" key="2">
    <source>
        <dbReference type="ARBA" id="ARBA00022829"/>
    </source>
</evidence>
<dbReference type="GO" id="GO:0005694">
    <property type="term" value="C:chromosome"/>
    <property type="evidence" value="ECO:0007669"/>
    <property type="project" value="TreeGrafter"/>
</dbReference>
<dbReference type="Pfam" id="PF17762">
    <property type="entry name" value="HTH_ParB"/>
    <property type="match status" value="1"/>
</dbReference>
<evidence type="ECO:0000256" key="1">
    <source>
        <dbReference type="ARBA" id="ARBA00006295"/>
    </source>
</evidence>
<protein>
    <recommendedName>
        <fullName evidence="3">ParB-like N-terminal domain-containing protein</fullName>
    </recommendedName>
</protein>
<dbReference type="InterPro" id="IPR050336">
    <property type="entry name" value="Chromosome_partition/occlusion"/>
</dbReference>
<dbReference type="GO" id="GO:0003677">
    <property type="term" value="F:DNA binding"/>
    <property type="evidence" value="ECO:0007669"/>
    <property type="project" value="InterPro"/>
</dbReference>
<dbReference type="SMART" id="SM00470">
    <property type="entry name" value="ParB"/>
    <property type="match status" value="1"/>
</dbReference>
<dbReference type="InterPro" id="IPR036086">
    <property type="entry name" value="ParB/Sulfiredoxin_sf"/>
</dbReference>
<dbReference type="Proteomes" id="UP000177107">
    <property type="component" value="Unassembled WGS sequence"/>
</dbReference>
<dbReference type="SUPFAM" id="SSF109709">
    <property type="entry name" value="KorB DNA-binding domain-like"/>
    <property type="match status" value="1"/>
</dbReference>
<evidence type="ECO:0000313" key="5">
    <source>
        <dbReference type="Proteomes" id="UP000177107"/>
    </source>
</evidence>
<evidence type="ECO:0000259" key="3">
    <source>
        <dbReference type="SMART" id="SM00470"/>
    </source>
</evidence>
<dbReference type="Gene3D" id="3.90.1530.30">
    <property type="match status" value="1"/>
</dbReference>
<gene>
    <name evidence="4" type="ORF">A3C95_01485</name>
</gene>
<dbReference type="PANTHER" id="PTHR33375:SF1">
    <property type="entry name" value="CHROMOSOME-PARTITIONING PROTEIN PARB-RELATED"/>
    <property type="match status" value="1"/>
</dbReference>
<organism evidence="4 5">
    <name type="scientific">Candidatus Kaiserbacteria bacterium RIFCSPHIGHO2_02_FULL_56_30</name>
    <dbReference type="NCBI Taxonomy" id="1798499"/>
    <lineage>
        <taxon>Bacteria</taxon>
        <taxon>Candidatus Kaiseribacteriota</taxon>
    </lineage>
</organism>
<dbReference type="InterPro" id="IPR004437">
    <property type="entry name" value="ParB/RepB/Spo0J"/>
</dbReference>
<comment type="caution">
    <text evidence="4">The sequence shown here is derived from an EMBL/GenBank/DDBJ whole genome shotgun (WGS) entry which is preliminary data.</text>
</comment>
<evidence type="ECO:0000313" key="4">
    <source>
        <dbReference type="EMBL" id="OGG68860.1"/>
    </source>
</evidence>
<reference evidence="4 5" key="1">
    <citation type="journal article" date="2016" name="Nat. Commun.">
        <title>Thousands of microbial genomes shed light on interconnected biogeochemical processes in an aquifer system.</title>
        <authorList>
            <person name="Anantharaman K."/>
            <person name="Brown C.T."/>
            <person name="Hug L.A."/>
            <person name="Sharon I."/>
            <person name="Castelle C.J."/>
            <person name="Probst A.J."/>
            <person name="Thomas B.C."/>
            <person name="Singh A."/>
            <person name="Wilkins M.J."/>
            <person name="Karaoz U."/>
            <person name="Brodie E.L."/>
            <person name="Williams K.H."/>
            <person name="Hubbard S.S."/>
            <person name="Banfield J.F."/>
        </authorList>
    </citation>
    <scope>NUCLEOTIDE SEQUENCE [LARGE SCALE GENOMIC DNA]</scope>
</reference>
<dbReference type="AlphaFoldDB" id="A0A1F6E5N8"/>
<dbReference type="SUPFAM" id="SSF110849">
    <property type="entry name" value="ParB/Sulfiredoxin"/>
    <property type="match status" value="1"/>
</dbReference>
<keyword evidence="2" id="KW-0159">Chromosome partition</keyword>
<dbReference type="InterPro" id="IPR003115">
    <property type="entry name" value="ParB_N"/>
</dbReference>
<dbReference type="InterPro" id="IPR041468">
    <property type="entry name" value="HTH_ParB/Spo0J"/>
</dbReference>
<proteinExistence type="inferred from homology"/>
<accession>A0A1F6E5N8</accession>
<dbReference type="PANTHER" id="PTHR33375">
    <property type="entry name" value="CHROMOSOME-PARTITIONING PROTEIN PARB-RELATED"/>
    <property type="match status" value="1"/>
</dbReference>
<dbReference type="Gene3D" id="1.10.10.2830">
    <property type="match status" value="1"/>
</dbReference>
<dbReference type="STRING" id="1798499.A3C95_01485"/>
<comment type="similarity">
    <text evidence="1">Belongs to the ParB family.</text>
</comment>
<feature type="domain" description="ParB-like N-terminal" evidence="3">
    <location>
        <begin position="1"/>
        <end position="96"/>
    </location>
</feature>
<dbReference type="Pfam" id="PF02195">
    <property type="entry name" value="ParB_N"/>
    <property type="match status" value="1"/>
</dbReference>
<sequence length="284" mass="32551">MRFEGQPRRHFDQKGLEDLADDILDKGQKTPVRVCKHSEQKGVFVLIGGERRWRAFGIIRDRTNTDPVVDAFIDIIYDERHHFREAFFDNLQREDLVPVDEAAAYRRLYIESTARSHHAKVTEIAKDAKKSFTHVENYLYMDSLPGAVKDLMNPLWPKSQRLTVTAAIEIARSTDNPTLQLAIAKEAIERDLGVAETRGLISLKTGRSGYGVSGRLRKPSDDYRVFKSFLLGTLHRAKRFEEGLDINALYETRDDENYDRETDAKALEILIGHLNNIHESIKGK</sequence>
<dbReference type="EMBL" id="MFLM01000002">
    <property type="protein sequence ID" value="OGG68860.1"/>
    <property type="molecule type" value="Genomic_DNA"/>
</dbReference>
<dbReference type="GO" id="GO:0007059">
    <property type="term" value="P:chromosome segregation"/>
    <property type="evidence" value="ECO:0007669"/>
    <property type="project" value="UniProtKB-KW"/>
</dbReference>
<dbReference type="NCBIfam" id="TIGR00180">
    <property type="entry name" value="parB_part"/>
    <property type="match status" value="1"/>
</dbReference>
<name>A0A1F6E5N8_9BACT</name>